<evidence type="ECO:0000313" key="2">
    <source>
        <dbReference type="EMBL" id="VVO22627.1"/>
    </source>
</evidence>
<gene>
    <name evidence="2" type="ORF">PS710_04362</name>
</gene>
<dbReference type="Proteomes" id="UP000381093">
    <property type="component" value="Unassembled WGS sequence"/>
</dbReference>
<feature type="transmembrane region" description="Helical" evidence="1">
    <location>
        <begin position="40"/>
        <end position="58"/>
    </location>
</feature>
<keyword evidence="1" id="KW-0472">Membrane</keyword>
<reference evidence="2 3" key="1">
    <citation type="submission" date="2019-09" db="EMBL/GenBank/DDBJ databases">
        <authorList>
            <person name="Chandra G."/>
            <person name="Truman W A."/>
        </authorList>
    </citation>
    <scope>NUCLEOTIDE SEQUENCE [LARGE SCALE GENOMIC DNA]</scope>
    <source>
        <strain evidence="2">PS710</strain>
    </source>
</reference>
<name>A0A5E7E7T0_PSEFL</name>
<accession>A0A5E7E7T0</accession>
<evidence type="ECO:0000313" key="3">
    <source>
        <dbReference type="Proteomes" id="UP000381093"/>
    </source>
</evidence>
<dbReference type="EMBL" id="CABVHW010000017">
    <property type="protein sequence ID" value="VVO22627.1"/>
    <property type="molecule type" value="Genomic_DNA"/>
</dbReference>
<sequence>MLRGSWYQSGLCPPTMRSSGNYVGFGSRAVLQARPVAAKAVSRLSGAIMIIIALLLLIDQILR</sequence>
<evidence type="ECO:0000256" key="1">
    <source>
        <dbReference type="SAM" id="Phobius"/>
    </source>
</evidence>
<organism evidence="2 3">
    <name type="scientific">Pseudomonas fluorescens</name>
    <dbReference type="NCBI Taxonomy" id="294"/>
    <lineage>
        <taxon>Bacteria</taxon>
        <taxon>Pseudomonadati</taxon>
        <taxon>Pseudomonadota</taxon>
        <taxon>Gammaproteobacteria</taxon>
        <taxon>Pseudomonadales</taxon>
        <taxon>Pseudomonadaceae</taxon>
        <taxon>Pseudomonas</taxon>
    </lineage>
</organism>
<dbReference type="AlphaFoldDB" id="A0A5E7E7T0"/>
<proteinExistence type="predicted"/>
<keyword evidence="1" id="KW-0812">Transmembrane</keyword>
<protein>
    <submittedName>
        <fullName evidence="2">Uncharacterized protein</fullName>
    </submittedName>
</protein>
<keyword evidence="1" id="KW-1133">Transmembrane helix</keyword>